<reference evidence="1 2" key="1">
    <citation type="submission" date="2019-09" db="EMBL/GenBank/DDBJ databases">
        <authorList>
            <person name="Chandra G."/>
            <person name="Truman W A."/>
        </authorList>
    </citation>
    <scope>NUCLEOTIDE SEQUENCE [LARGE SCALE GENOMIC DNA]</scope>
    <source>
        <strain evidence="1">PS925</strain>
    </source>
</reference>
<sequence>MTIGFKGEYASLFADFIRNAKSHEKKRVYREVLTAATKKQNEVMLAACNKHSSVGAVQCAG</sequence>
<dbReference type="AlphaFoldDB" id="A0A5E7VPW7"/>
<evidence type="ECO:0000313" key="1">
    <source>
        <dbReference type="EMBL" id="VVQ24664.1"/>
    </source>
</evidence>
<name>A0A5E7VPW7_PSEFL</name>
<proteinExistence type="predicted"/>
<gene>
    <name evidence="1" type="ORF">PS925_05560</name>
</gene>
<evidence type="ECO:0000313" key="2">
    <source>
        <dbReference type="Proteomes" id="UP000412311"/>
    </source>
</evidence>
<accession>A0A5E7VPW7</accession>
<dbReference type="Proteomes" id="UP000412311">
    <property type="component" value="Unassembled WGS sequence"/>
</dbReference>
<dbReference type="EMBL" id="CABVJG010000024">
    <property type="protein sequence ID" value="VVQ24664.1"/>
    <property type="molecule type" value="Genomic_DNA"/>
</dbReference>
<dbReference type="RefSeq" id="WP_150795519.1">
    <property type="nucleotide sequence ID" value="NZ_CABVJG010000024.1"/>
</dbReference>
<protein>
    <submittedName>
        <fullName evidence="1">Uncharacterized protein</fullName>
    </submittedName>
</protein>
<organism evidence="1 2">
    <name type="scientific">Pseudomonas fluorescens</name>
    <dbReference type="NCBI Taxonomy" id="294"/>
    <lineage>
        <taxon>Bacteria</taxon>
        <taxon>Pseudomonadati</taxon>
        <taxon>Pseudomonadota</taxon>
        <taxon>Gammaproteobacteria</taxon>
        <taxon>Pseudomonadales</taxon>
        <taxon>Pseudomonadaceae</taxon>
        <taxon>Pseudomonas</taxon>
    </lineage>
</organism>